<proteinExistence type="predicted"/>
<accession>A0A0J1BBQ9</accession>
<reference evidence="1" key="1">
    <citation type="submission" date="2015-05" db="EMBL/GenBank/DDBJ databases">
        <title>Permanent draft genome of Rhodopirellula islandicus K833.</title>
        <authorList>
            <person name="Kizina J."/>
            <person name="Richter M."/>
            <person name="Glockner F.O."/>
            <person name="Harder J."/>
        </authorList>
    </citation>
    <scope>NUCLEOTIDE SEQUENCE [LARGE SCALE GENOMIC DNA]</scope>
    <source>
        <strain evidence="1">K833</strain>
    </source>
</reference>
<comment type="caution">
    <text evidence="1">The sequence shown here is derived from an EMBL/GenBank/DDBJ whole genome shotgun (WGS) entry which is preliminary data.</text>
</comment>
<name>A0A0J1BBQ9_RHOIS</name>
<dbReference type="EMBL" id="LECT01000029">
    <property type="protein sequence ID" value="KLU04080.1"/>
    <property type="molecule type" value="Genomic_DNA"/>
</dbReference>
<evidence type="ECO:0000313" key="1">
    <source>
        <dbReference type="EMBL" id="KLU04080.1"/>
    </source>
</evidence>
<dbReference type="Proteomes" id="UP000036367">
    <property type="component" value="Unassembled WGS sequence"/>
</dbReference>
<protein>
    <submittedName>
        <fullName evidence="1">Uncharacterized protein</fullName>
    </submittedName>
</protein>
<dbReference type="STRING" id="595434.RISK_003666"/>
<keyword evidence="2" id="KW-1185">Reference proteome</keyword>
<sequence length="67" mass="7075">MTALAFGGIIGFFGANGEAPALELEASTLSAANCDVKASEPSDAPRPQKKLRRCNICHEDCMGIHLE</sequence>
<evidence type="ECO:0000313" key="2">
    <source>
        <dbReference type="Proteomes" id="UP000036367"/>
    </source>
</evidence>
<organism evidence="1 2">
    <name type="scientific">Rhodopirellula islandica</name>
    <dbReference type="NCBI Taxonomy" id="595434"/>
    <lineage>
        <taxon>Bacteria</taxon>
        <taxon>Pseudomonadati</taxon>
        <taxon>Planctomycetota</taxon>
        <taxon>Planctomycetia</taxon>
        <taxon>Pirellulales</taxon>
        <taxon>Pirellulaceae</taxon>
        <taxon>Rhodopirellula</taxon>
    </lineage>
</organism>
<gene>
    <name evidence="1" type="ORF">RISK_003666</name>
</gene>
<dbReference type="AlphaFoldDB" id="A0A0J1BBQ9"/>